<accession>A0A2A9CPN9</accession>
<dbReference type="Pfam" id="PF13599">
    <property type="entry name" value="Pentapeptide_4"/>
    <property type="match status" value="1"/>
</dbReference>
<sequence length="222" mass="24275">MNSPASQTRAPRLTPVKLGQLIGVDDGRFADGDDDVEAVESHGFSRESLSWPTRRRLDSSRVSGLRVEQWRAHGLAMAETVLERVELVSLHAADSGWRRVEVCDSRIGSAELSGSVWRSVHFSGCKLGYLNLRDAQVSDLQFTNCLIEELDLMRSKVTRVAFSNCRLGRLELTRSTLADVDLRGAQLSDVGDLAGLSGATVSLEQLLDLAPLMAARLGVKVE</sequence>
<dbReference type="Proteomes" id="UP000226079">
    <property type="component" value="Unassembled WGS sequence"/>
</dbReference>
<comment type="caution">
    <text evidence="1">The sequence shown here is derived from an EMBL/GenBank/DDBJ whole genome shotgun (WGS) entry which is preliminary data.</text>
</comment>
<dbReference type="Gene3D" id="2.160.20.80">
    <property type="entry name" value="E3 ubiquitin-protein ligase SopA"/>
    <property type="match status" value="1"/>
</dbReference>
<keyword evidence="2" id="KW-1185">Reference proteome</keyword>
<protein>
    <submittedName>
        <fullName evidence="1">Pentapeptide repeat protein</fullName>
    </submittedName>
</protein>
<dbReference type="SUPFAM" id="SSF141571">
    <property type="entry name" value="Pentapeptide repeat-like"/>
    <property type="match status" value="1"/>
</dbReference>
<evidence type="ECO:0000313" key="2">
    <source>
        <dbReference type="Proteomes" id="UP000226079"/>
    </source>
</evidence>
<dbReference type="OrthoDB" id="2579959at2"/>
<name>A0A2A9CPN9_9ACTN</name>
<reference evidence="1 2" key="1">
    <citation type="submission" date="2017-10" db="EMBL/GenBank/DDBJ databases">
        <title>Sequencing the genomes of 1000 actinobacteria strains.</title>
        <authorList>
            <person name="Klenk H.-P."/>
        </authorList>
    </citation>
    <scope>NUCLEOTIDE SEQUENCE [LARGE SCALE GENOMIC DNA]</scope>
    <source>
        <strain evidence="1 2">DSM 15597</strain>
    </source>
</reference>
<dbReference type="AlphaFoldDB" id="A0A2A9CPN9"/>
<dbReference type="InterPro" id="IPR001646">
    <property type="entry name" value="5peptide_repeat"/>
</dbReference>
<gene>
    <name evidence="1" type="ORF">ATK74_0921</name>
</gene>
<evidence type="ECO:0000313" key="1">
    <source>
        <dbReference type="EMBL" id="PFG16384.1"/>
    </source>
</evidence>
<dbReference type="EMBL" id="PDJC01000001">
    <property type="protein sequence ID" value="PFG16384.1"/>
    <property type="molecule type" value="Genomic_DNA"/>
</dbReference>
<proteinExistence type="predicted"/>
<dbReference type="RefSeq" id="WP_143483564.1">
    <property type="nucleotide sequence ID" value="NZ_PDJC01000001.1"/>
</dbReference>
<organism evidence="1 2">
    <name type="scientific">Propionicimonas paludicola</name>
    <dbReference type="NCBI Taxonomy" id="185243"/>
    <lineage>
        <taxon>Bacteria</taxon>
        <taxon>Bacillati</taxon>
        <taxon>Actinomycetota</taxon>
        <taxon>Actinomycetes</taxon>
        <taxon>Propionibacteriales</taxon>
        <taxon>Nocardioidaceae</taxon>
        <taxon>Propionicimonas</taxon>
    </lineage>
</organism>